<evidence type="ECO:0000313" key="19">
    <source>
        <dbReference type="EMBL" id="SPS04662.1"/>
    </source>
</evidence>
<evidence type="ECO:0000256" key="6">
    <source>
        <dbReference type="ARBA" id="ARBA00022692"/>
    </source>
</evidence>
<dbReference type="PANTHER" id="PTHR30332:SF25">
    <property type="entry name" value="SECRETIN XPSD"/>
    <property type="match status" value="1"/>
</dbReference>
<feature type="compositionally biased region" description="Basic and acidic residues" evidence="15">
    <location>
        <begin position="73"/>
        <end position="111"/>
    </location>
</feature>
<comment type="subunit">
    <text evidence="13">Homododecamer. Tetramer of trimer.</text>
</comment>
<dbReference type="InterPro" id="IPR001775">
    <property type="entry name" value="GspD/PilQ"/>
</dbReference>
<feature type="region of interest" description="Disordered" evidence="15">
    <location>
        <begin position="30"/>
        <end position="111"/>
    </location>
</feature>
<evidence type="ECO:0000259" key="18">
    <source>
        <dbReference type="Pfam" id="PF21305"/>
    </source>
</evidence>
<sequence length="811" mass="84852">MCIKKTQLHWVLIPVTLTLLGGCANPFKAKEAKQVSVKPQLARPLSGQAPETGDLLAATEHGPAGSEGADPDDEHKADADDDHKADTDNGHEAAAGGKKDGKPASAARKQEKAKIFPGSGVFIQSVAPAPAAADSGAKPDPKDETMLNFDGADLREVVKAIVGDLLNASYTIDPKVQGQINLHTSNPLHRKDLLPTLATLLRMNGAAILLEDGIYKIVPAATAARGSVTPQLGGDTLALPNGSGYGVQITPLKFIAAKEMLKLLEPFASEAGAVRIDEARNLIILSGTERELRHLQSTIAMFDVDWLAGMSIGLFSLQSVEVKTAVADLDKIFGAKALSPLAGVVKLVPIERLNAILVITQQAKYLEQAKTWIERLDHSGGVGGGMRLFVYPVKNGMAEKMAILLNGVFNRTPVPTGGKGGASLAPGMAMGSLQSSSTQTTSSTFTSSFGVAPAPGQPQGAGGNLPLGEESADPQGMAGDSVAVRGEVRILADKDNNALLILCSAANYEKLETAIRKLDIQPRQVLIDVTIAEVTLAGDLKYGLEWAFTNGSGNGKLDMGAAGLAALTPGFSYLWSNSSVPGGVSATLNMLANDSRVKVISSPHIMVTDNQQAKIQVGDRVPITSQSQSVLGSATGLIASIQYIDTGVLLTVTPRINSGGQVTMDIDQEVSQASITTTSSINSPTISKRALKTTVVVKSGETMVLGGLITDNKTEATSGLPFLSRIPVLGGLFGVQNQQSNRTELILMITPKTISNPQQAQEITNELRSKMAGLGDVLGDLGKLGSPLKKPASVSEMLQKVVPPAPETQKK</sequence>
<evidence type="ECO:0000259" key="16">
    <source>
        <dbReference type="Pfam" id="PF00263"/>
    </source>
</evidence>
<evidence type="ECO:0000256" key="1">
    <source>
        <dbReference type="ARBA" id="ARBA00004442"/>
    </source>
</evidence>
<dbReference type="PROSITE" id="PS00875">
    <property type="entry name" value="T2SP_D"/>
    <property type="match status" value="1"/>
</dbReference>
<evidence type="ECO:0000256" key="3">
    <source>
        <dbReference type="ARBA" id="ARBA00014124"/>
    </source>
</evidence>
<evidence type="ECO:0000256" key="15">
    <source>
        <dbReference type="SAM" id="MobiDB-lite"/>
    </source>
</evidence>
<dbReference type="GO" id="GO:0015628">
    <property type="term" value="P:protein secretion by the type II secretion system"/>
    <property type="evidence" value="ECO:0007669"/>
    <property type="project" value="InterPro"/>
</dbReference>
<dbReference type="EMBL" id="LS423452">
    <property type="protein sequence ID" value="SPS04662.1"/>
    <property type="molecule type" value="Genomic_DNA"/>
</dbReference>
<feature type="domain" description="GspD-like N0" evidence="18">
    <location>
        <begin position="147"/>
        <end position="217"/>
    </location>
</feature>
<evidence type="ECO:0000256" key="4">
    <source>
        <dbReference type="ARBA" id="ARBA00022448"/>
    </source>
</evidence>
<evidence type="ECO:0000256" key="2">
    <source>
        <dbReference type="ARBA" id="ARBA00006980"/>
    </source>
</evidence>
<dbReference type="InterPro" id="IPR004845">
    <property type="entry name" value="T2SS_GspD_CS"/>
</dbReference>
<keyword evidence="11" id="KW-0178">Competence</keyword>
<dbReference type="GO" id="GO:0009279">
    <property type="term" value="C:cell outer membrane"/>
    <property type="evidence" value="ECO:0007669"/>
    <property type="project" value="UniProtKB-SubCell"/>
</dbReference>
<evidence type="ECO:0000256" key="9">
    <source>
        <dbReference type="ARBA" id="ARBA00023136"/>
    </source>
</evidence>
<evidence type="ECO:0000256" key="8">
    <source>
        <dbReference type="ARBA" id="ARBA00022927"/>
    </source>
</evidence>
<dbReference type="Gene3D" id="3.30.1370.120">
    <property type="match status" value="2"/>
</dbReference>
<keyword evidence="8" id="KW-0653">Protein transport</keyword>
<evidence type="ECO:0000259" key="17">
    <source>
        <dbReference type="Pfam" id="PF03958"/>
    </source>
</evidence>
<dbReference type="InterPro" id="IPR049371">
    <property type="entry name" value="GspD-like_N0"/>
</dbReference>
<dbReference type="InterPro" id="IPR013356">
    <property type="entry name" value="T2SS_GspD"/>
</dbReference>
<dbReference type="Pfam" id="PF00263">
    <property type="entry name" value="Secretin"/>
    <property type="match status" value="1"/>
</dbReference>
<dbReference type="Pfam" id="PF03958">
    <property type="entry name" value="Secretin_N"/>
    <property type="match status" value="2"/>
</dbReference>
<dbReference type="GO" id="GO:0030420">
    <property type="term" value="P:establishment of competence for transformation"/>
    <property type="evidence" value="ECO:0007669"/>
    <property type="project" value="UniProtKB-KW"/>
</dbReference>
<keyword evidence="9" id="KW-0472">Membrane</keyword>
<evidence type="ECO:0000256" key="7">
    <source>
        <dbReference type="ARBA" id="ARBA00022729"/>
    </source>
</evidence>
<dbReference type="PANTHER" id="PTHR30332">
    <property type="entry name" value="PROBABLE GENERAL SECRETION PATHWAY PROTEIN D"/>
    <property type="match status" value="1"/>
</dbReference>
<keyword evidence="7" id="KW-0732">Signal</keyword>
<evidence type="ECO:0000256" key="12">
    <source>
        <dbReference type="ARBA" id="ARBA00024678"/>
    </source>
</evidence>
<dbReference type="GO" id="GO:0015627">
    <property type="term" value="C:type II protein secretion system complex"/>
    <property type="evidence" value="ECO:0007669"/>
    <property type="project" value="InterPro"/>
</dbReference>
<feature type="domain" description="Type II/III secretion system secretin-like" evidence="16">
    <location>
        <begin position="591"/>
        <end position="754"/>
    </location>
</feature>
<dbReference type="InterPro" id="IPR038591">
    <property type="entry name" value="NolW-like_sf"/>
</dbReference>
<gene>
    <name evidence="19" type="ORF">NITFAB_0251</name>
</gene>
<comment type="similarity">
    <text evidence="2">Belongs to the bacterial secretin family. GSP D subfamily.</text>
</comment>
<dbReference type="PRINTS" id="PR00811">
    <property type="entry name" value="BCTERIALGSPD"/>
</dbReference>
<feature type="domain" description="NolW-like" evidence="17">
    <location>
        <begin position="247"/>
        <end position="306"/>
    </location>
</feature>
<dbReference type="Gene3D" id="3.55.50.30">
    <property type="match status" value="1"/>
</dbReference>
<evidence type="ECO:0000256" key="11">
    <source>
        <dbReference type="ARBA" id="ARBA00023287"/>
    </source>
</evidence>
<dbReference type="NCBIfam" id="TIGR02517">
    <property type="entry name" value="type_II_gspD"/>
    <property type="match status" value="1"/>
</dbReference>
<evidence type="ECO:0000256" key="13">
    <source>
        <dbReference type="ARBA" id="ARBA00025897"/>
    </source>
</evidence>
<keyword evidence="4 14" id="KW-0813">Transport</keyword>
<keyword evidence="10" id="KW-0998">Cell outer membrane</keyword>
<reference evidence="19" key="1">
    <citation type="submission" date="2018-05" db="EMBL/GenBank/DDBJ databases">
        <authorList>
            <person name="Lanie J.A."/>
            <person name="Ng W.-L."/>
            <person name="Kazmierczak K.M."/>
            <person name="Andrzejewski T.M."/>
            <person name="Davidsen T.M."/>
            <person name="Wayne K.J."/>
            <person name="Tettelin H."/>
            <person name="Glass J.I."/>
            <person name="Rusch D."/>
            <person name="Podicherti R."/>
            <person name="Tsui H.-C.T."/>
            <person name="Winkler M.E."/>
        </authorList>
    </citation>
    <scope>NUCLEOTIDE SEQUENCE</scope>
    <source>
        <strain evidence="19">KNB</strain>
    </source>
</reference>
<feature type="compositionally biased region" description="Low complexity" evidence="15">
    <location>
        <begin position="434"/>
        <end position="458"/>
    </location>
</feature>
<dbReference type="Pfam" id="PF21305">
    <property type="entry name" value="type_II_gspD_N0"/>
    <property type="match status" value="1"/>
</dbReference>
<dbReference type="PROSITE" id="PS51257">
    <property type="entry name" value="PROKAR_LIPOPROTEIN"/>
    <property type="match status" value="1"/>
</dbReference>
<keyword evidence="6" id="KW-0812">Transmembrane</keyword>
<keyword evidence="5" id="KW-1134">Transmembrane beta strand</keyword>
<comment type="subcellular location">
    <subcellularLocation>
        <location evidence="1 14">Cell outer membrane</location>
    </subcellularLocation>
</comment>
<accession>A0A2X0R436</accession>
<dbReference type="InterPro" id="IPR050810">
    <property type="entry name" value="Bact_Secretion_Sys_Channel"/>
</dbReference>
<feature type="region of interest" description="Disordered" evidence="15">
    <location>
        <begin position="431"/>
        <end position="477"/>
    </location>
</feature>
<name>A0A2X0R436_9PROT</name>
<proteinExistence type="inferred from homology"/>
<organism evidence="19">
    <name type="scientific">Candidatus Nitrotoga fabula</name>
    <dbReference type="NCBI Taxonomy" id="2182327"/>
    <lineage>
        <taxon>Bacteria</taxon>
        <taxon>Pseudomonadati</taxon>
        <taxon>Pseudomonadota</taxon>
        <taxon>Betaproteobacteria</taxon>
        <taxon>Nitrosomonadales</taxon>
        <taxon>Gallionellaceae</taxon>
        <taxon>Candidatus Nitrotoga</taxon>
    </lineage>
</organism>
<evidence type="ECO:0000256" key="14">
    <source>
        <dbReference type="RuleBase" id="RU004004"/>
    </source>
</evidence>
<dbReference type="AlphaFoldDB" id="A0A2X0R436"/>
<dbReference type="InterPro" id="IPR005644">
    <property type="entry name" value="NolW-like"/>
</dbReference>
<protein>
    <recommendedName>
        <fullName evidence="3">Type IV pilus biogenesis and competence protein PilQ</fullName>
    </recommendedName>
</protein>
<dbReference type="InterPro" id="IPR004846">
    <property type="entry name" value="T2SS/T3SS_dom"/>
</dbReference>
<evidence type="ECO:0000256" key="5">
    <source>
        <dbReference type="ARBA" id="ARBA00022452"/>
    </source>
</evidence>
<comment type="function">
    <text evidence="12">Required for type IV pilus biogenesis and competence. Could function as a pore for exit of the pilus but also as a channel for entry of heme and antimicrobial agents and uptake of transforming DNA.</text>
</comment>
<evidence type="ECO:0000256" key="10">
    <source>
        <dbReference type="ARBA" id="ARBA00023237"/>
    </source>
</evidence>
<feature type="domain" description="NolW-like" evidence="17">
    <location>
        <begin position="389"/>
        <end position="524"/>
    </location>
</feature>